<feature type="binding site" evidence="5">
    <location>
        <position position="67"/>
    </location>
    <ligand>
        <name>a divalent metal cation</name>
        <dbReference type="ChEBI" id="CHEBI:60240"/>
        <label>1</label>
    </ligand>
</feature>
<protein>
    <recommendedName>
        <fullName evidence="2 4">GTP cyclohydrolase 1 type 2 homolog</fullName>
    </recommendedName>
</protein>
<dbReference type="Proteomes" id="UP000294919">
    <property type="component" value="Unassembled WGS sequence"/>
</dbReference>
<evidence type="ECO:0000256" key="2">
    <source>
        <dbReference type="ARBA" id="ARBA00022112"/>
    </source>
</evidence>
<keyword evidence="3 4" id="KW-0479">Metal-binding</keyword>
<gene>
    <name evidence="6" type="ORF">EV214_101255</name>
</gene>
<feature type="binding site" evidence="5">
    <location>
        <position position="331"/>
    </location>
    <ligand>
        <name>a divalent metal cation</name>
        <dbReference type="ChEBI" id="CHEBI:60240"/>
        <label>1</label>
    </ligand>
</feature>
<dbReference type="Gene3D" id="3.30.70.120">
    <property type="match status" value="1"/>
</dbReference>
<dbReference type="InterPro" id="IPR015867">
    <property type="entry name" value="N-reg_PII/ATP_PRibTrfase_C"/>
</dbReference>
<dbReference type="Pfam" id="PF01784">
    <property type="entry name" value="DUF34_NIF3"/>
    <property type="match status" value="1"/>
</dbReference>
<name>A0A4R2LB63_9FIRM</name>
<dbReference type="EMBL" id="SLWV01000001">
    <property type="protein sequence ID" value="TCO80018.1"/>
    <property type="molecule type" value="Genomic_DNA"/>
</dbReference>
<organism evidence="6 7">
    <name type="scientific">Marinisporobacter balticus</name>
    <dbReference type="NCBI Taxonomy" id="2018667"/>
    <lineage>
        <taxon>Bacteria</taxon>
        <taxon>Bacillati</taxon>
        <taxon>Bacillota</taxon>
        <taxon>Clostridia</taxon>
        <taxon>Peptostreptococcales</taxon>
        <taxon>Thermotaleaceae</taxon>
        <taxon>Marinisporobacter</taxon>
    </lineage>
</organism>
<dbReference type="Gene3D" id="3.40.1390.30">
    <property type="entry name" value="NIF3 (NGG1p interacting factor 3)-like"/>
    <property type="match status" value="2"/>
</dbReference>
<accession>A0A4R2LB63</accession>
<dbReference type="SUPFAM" id="SSF102705">
    <property type="entry name" value="NIF3 (NGG1p interacting factor 3)-like"/>
    <property type="match status" value="1"/>
</dbReference>
<sequence length="372" mass="41724">MGEKLATVINIMESIAPPYLGENWDNVGLHIGQHDRSIRRILVCLEVTEAIIDEAVYKNIDMIICHHPLIFKTIKHIRTDNPIEKMIYRLIKKDIALYCAHTNLDIAHGGTNDVLAKFLNITETKPLIISDKEKYFKLAVYVPKTHVQKVSEAICSEGAGHIGNYSHCTFQTEGVGTFKPLDETNPFIGDIGNIEKVEEQKIETIVLKENLNKVIQSMLTVHPYEEVAYDIIPLKNQIHKHGLGRVGKLVKPIEVGEFCEAIKSKLGIKFVRVIGNLDKTIQKIGVCTGSGAAFIEDAYKARCDCYITGDVKYHDAQYALSLGITLIDAGHFETEYIVCEPLAEGLKKMIEKDDYDLEIVLASNDMNPFQTL</sequence>
<evidence type="ECO:0000313" key="6">
    <source>
        <dbReference type="EMBL" id="TCO80018.1"/>
    </source>
</evidence>
<dbReference type="GO" id="GO:0005737">
    <property type="term" value="C:cytoplasm"/>
    <property type="evidence" value="ECO:0007669"/>
    <property type="project" value="TreeGrafter"/>
</dbReference>
<dbReference type="NCBIfam" id="TIGR00486">
    <property type="entry name" value="YbgI_SA1388"/>
    <property type="match status" value="1"/>
</dbReference>
<feature type="binding site" evidence="5">
    <location>
        <position position="335"/>
    </location>
    <ligand>
        <name>a divalent metal cation</name>
        <dbReference type="ChEBI" id="CHEBI:60240"/>
        <label>1</label>
    </ligand>
</feature>
<dbReference type="AlphaFoldDB" id="A0A4R2LB63"/>
<reference evidence="6 7" key="1">
    <citation type="submission" date="2019-03" db="EMBL/GenBank/DDBJ databases">
        <title>Genomic Encyclopedia of Type Strains, Phase IV (KMG-IV): sequencing the most valuable type-strain genomes for metagenomic binning, comparative biology and taxonomic classification.</title>
        <authorList>
            <person name="Goeker M."/>
        </authorList>
    </citation>
    <scope>NUCLEOTIDE SEQUENCE [LARGE SCALE GENOMIC DNA]</scope>
    <source>
        <strain evidence="6 7">DSM 102940</strain>
    </source>
</reference>
<dbReference type="InterPro" id="IPR017221">
    <property type="entry name" value="DUF34/NIF3_bac"/>
</dbReference>
<keyword evidence="7" id="KW-1185">Reference proteome</keyword>
<dbReference type="RefSeq" id="WP_165916163.1">
    <property type="nucleotide sequence ID" value="NZ_SLWV01000001.1"/>
</dbReference>
<evidence type="ECO:0000256" key="5">
    <source>
        <dbReference type="PIRSR" id="PIRSR602678-1"/>
    </source>
</evidence>
<evidence type="ECO:0000313" key="7">
    <source>
        <dbReference type="Proteomes" id="UP000294919"/>
    </source>
</evidence>
<dbReference type="PANTHER" id="PTHR13799">
    <property type="entry name" value="NGG1 INTERACTING FACTOR 3"/>
    <property type="match status" value="1"/>
</dbReference>
<dbReference type="InterPro" id="IPR002678">
    <property type="entry name" value="DUF34/NIF3"/>
</dbReference>
<evidence type="ECO:0000256" key="4">
    <source>
        <dbReference type="PIRNR" id="PIRNR037489"/>
    </source>
</evidence>
<dbReference type="FunFam" id="3.30.70.120:FF:000006">
    <property type="entry name" value="GTP cyclohydrolase 1 type 2 homolog"/>
    <property type="match status" value="1"/>
</dbReference>
<evidence type="ECO:0000256" key="1">
    <source>
        <dbReference type="ARBA" id="ARBA00006964"/>
    </source>
</evidence>
<dbReference type="InterPro" id="IPR036069">
    <property type="entry name" value="DUF34/NIF3_sf"/>
</dbReference>
<dbReference type="PANTHER" id="PTHR13799:SF14">
    <property type="entry name" value="GTP CYCLOHYDROLASE 1 TYPE 2 HOMOLOG"/>
    <property type="match status" value="1"/>
</dbReference>
<comment type="similarity">
    <text evidence="1 4">Belongs to the GTP cyclohydrolase I type 2/NIF3 family.</text>
</comment>
<dbReference type="PIRSF" id="PIRSF037489">
    <property type="entry name" value="UCP037489_NIF3_YqfO"/>
    <property type="match status" value="1"/>
</dbReference>
<feature type="binding site" evidence="5">
    <location>
        <position position="105"/>
    </location>
    <ligand>
        <name>a divalent metal cation</name>
        <dbReference type="ChEBI" id="CHEBI:60240"/>
        <label>1</label>
    </ligand>
</feature>
<dbReference type="GO" id="GO:0046872">
    <property type="term" value="F:metal ion binding"/>
    <property type="evidence" value="ECO:0007669"/>
    <property type="project" value="UniProtKB-UniRule"/>
</dbReference>
<proteinExistence type="inferred from homology"/>
<feature type="binding site" evidence="5">
    <location>
        <position position="66"/>
    </location>
    <ligand>
        <name>a divalent metal cation</name>
        <dbReference type="ChEBI" id="CHEBI:60240"/>
        <label>1</label>
    </ligand>
</feature>
<evidence type="ECO:0000256" key="3">
    <source>
        <dbReference type="ARBA" id="ARBA00022723"/>
    </source>
</evidence>
<dbReference type="FunFam" id="3.40.1390.30:FF:000001">
    <property type="entry name" value="GTP cyclohydrolase 1 type 2"/>
    <property type="match status" value="1"/>
</dbReference>
<comment type="caution">
    <text evidence="6">The sequence shown here is derived from an EMBL/GenBank/DDBJ whole genome shotgun (WGS) entry which is preliminary data.</text>
</comment>